<organism evidence="3">
    <name type="scientific">Streptomyces sp. Sp080513GE-23</name>
    <dbReference type="NCBI Taxonomy" id="630397"/>
    <lineage>
        <taxon>Bacteria</taxon>
        <taxon>Bacillati</taxon>
        <taxon>Actinomycetota</taxon>
        <taxon>Actinomycetes</taxon>
        <taxon>Kitasatosporales</taxon>
        <taxon>Streptomycetaceae</taxon>
        <taxon>Streptomyces</taxon>
    </lineage>
</organism>
<dbReference type="AlphaFoldDB" id="A0A077JG99"/>
<accession>A0A077JG99</accession>
<dbReference type="InterPro" id="IPR046266">
    <property type="entry name" value="DUF6299"/>
</dbReference>
<sequence length="148" mass="15101">MPVRQSLGVVAGVSLLLSAAPAAGARPGPYDEVTVDATGRAAAHGTVVLSGTYRCHPGGGPVFVTSSVSRDVTRAGRGVTRVGRGAGGTVAVCDGAEHRWVHRWNHEGPAAPGPAHVQVALVELSGSGLPLLPRVHAVRQRQVTLTRG</sequence>
<name>A0A077JG99_9ACTN</name>
<feature type="chain" id="PRO_5001718985" description="DUF6299 domain-containing protein" evidence="1">
    <location>
        <begin position="26"/>
        <end position="148"/>
    </location>
</feature>
<proteinExistence type="predicted"/>
<evidence type="ECO:0000256" key="1">
    <source>
        <dbReference type="SAM" id="SignalP"/>
    </source>
</evidence>
<dbReference type="EMBL" id="AB902962">
    <property type="protein sequence ID" value="BAP16703.1"/>
    <property type="molecule type" value="Genomic_DNA"/>
</dbReference>
<feature type="signal peptide" evidence="1">
    <location>
        <begin position="1"/>
        <end position="25"/>
    </location>
</feature>
<evidence type="ECO:0000259" key="2">
    <source>
        <dbReference type="Pfam" id="PF19816"/>
    </source>
</evidence>
<keyword evidence="1" id="KW-0732">Signal</keyword>
<dbReference type="Pfam" id="PF19816">
    <property type="entry name" value="DUF6299"/>
    <property type="match status" value="1"/>
</dbReference>
<evidence type="ECO:0000313" key="3">
    <source>
        <dbReference type="EMBL" id="BAP16703.1"/>
    </source>
</evidence>
<protein>
    <recommendedName>
        <fullName evidence="2">DUF6299 domain-containing protein</fullName>
    </recommendedName>
</protein>
<reference evidence="3" key="1">
    <citation type="submission" date="2014-01" db="EMBL/GenBank/DDBJ databases">
        <title>Biosynthesis of the 4-methylxoazoline-containing nonribosomal peptides, JBIR-34 and 35, in Streptomyces sp. Sp080513GE-23.</title>
        <authorList>
            <person name="Katsuyama Y."/>
            <person name="Muliandi A."/>
            <person name="Sone K."/>
            <person name="Izumikawa I."/>
            <person name="Moriya T."/>
            <person name="Hashimoto J."/>
            <person name="Kozone I."/>
            <person name="Takagi M."/>
            <person name="Shin-ya K."/>
            <person name="Ohnishi Y."/>
        </authorList>
    </citation>
    <scope>NUCLEOTIDE SEQUENCE</scope>
    <source>
        <strain evidence="3">Sp080513GE-23</strain>
    </source>
</reference>
<feature type="domain" description="DUF6299" evidence="2">
    <location>
        <begin position="29"/>
        <end position="147"/>
    </location>
</feature>